<evidence type="ECO:0000256" key="2">
    <source>
        <dbReference type="ARBA" id="ARBA00005988"/>
    </source>
</evidence>
<dbReference type="Proteomes" id="UP000594454">
    <property type="component" value="Chromosome 2"/>
</dbReference>
<sequence length="188" mass="21658">MNVSWRKNRRPIPNCRYVGTDCNRNYDFQWEGGLSRLGKSTFQGEVPFSEPETRAIRNVLKRFSPNIKFFLSFHSYAQSLMYPWGYSKDLPPSWEKLQQLAECGRTAIKKATGRSYRCGSISKLTHRTVHGSIADYAYGVEKIPFVIVMELPSSKFGFRPPNTEIESIVTESWTGIKAMCRRVIKNCQ</sequence>
<keyword evidence="6" id="KW-1185">Reference proteome</keyword>
<dbReference type="InParanoid" id="A0A7R8UIL8"/>
<proteinExistence type="inferred from homology"/>
<dbReference type="PANTHER" id="PTHR11705">
    <property type="entry name" value="PROTEASE FAMILY M14 CARBOXYPEPTIDASE A,B"/>
    <property type="match status" value="1"/>
</dbReference>
<evidence type="ECO:0000259" key="4">
    <source>
        <dbReference type="PROSITE" id="PS52035"/>
    </source>
</evidence>
<comment type="similarity">
    <text evidence="2 3">Belongs to the peptidase M14 family.</text>
</comment>
<feature type="active site" description="Proton donor/acceptor" evidence="3">
    <location>
        <position position="150"/>
    </location>
</feature>
<name>A0A7R8UIL8_HERIL</name>
<accession>A0A7R8UIL8</accession>
<dbReference type="AlphaFoldDB" id="A0A7R8UIL8"/>
<evidence type="ECO:0000313" key="6">
    <source>
        <dbReference type="Proteomes" id="UP000594454"/>
    </source>
</evidence>
<comment type="cofactor">
    <cofactor evidence="1">
        <name>Zn(2+)</name>
        <dbReference type="ChEBI" id="CHEBI:29105"/>
    </cofactor>
</comment>
<dbReference type="OrthoDB" id="3626597at2759"/>
<dbReference type="PROSITE" id="PS52035">
    <property type="entry name" value="PEPTIDASE_M14"/>
    <property type="match status" value="1"/>
</dbReference>
<dbReference type="GO" id="GO:0008270">
    <property type="term" value="F:zinc ion binding"/>
    <property type="evidence" value="ECO:0007669"/>
    <property type="project" value="InterPro"/>
</dbReference>
<evidence type="ECO:0000256" key="3">
    <source>
        <dbReference type="PROSITE-ProRule" id="PRU01379"/>
    </source>
</evidence>
<organism evidence="5 6">
    <name type="scientific">Hermetia illucens</name>
    <name type="common">Black soldier fly</name>
    <dbReference type="NCBI Taxonomy" id="343691"/>
    <lineage>
        <taxon>Eukaryota</taxon>
        <taxon>Metazoa</taxon>
        <taxon>Ecdysozoa</taxon>
        <taxon>Arthropoda</taxon>
        <taxon>Hexapoda</taxon>
        <taxon>Insecta</taxon>
        <taxon>Pterygota</taxon>
        <taxon>Neoptera</taxon>
        <taxon>Endopterygota</taxon>
        <taxon>Diptera</taxon>
        <taxon>Brachycera</taxon>
        <taxon>Stratiomyomorpha</taxon>
        <taxon>Stratiomyidae</taxon>
        <taxon>Hermetiinae</taxon>
        <taxon>Hermetia</taxon>
    </lineage>
</organism>
<dbReference type="SUPFAM" id="SSF53187">
    <property type="entry name" value="Zn-dependent exopeptidases"/>
    <property type="match status" value="1"/>
</dbReference>
<dbReference type="SMART" id="SM00631">
    <property type="entry name" value="Zn_pept"/>
    <property type="match status" value="1"/>
</dbReference>
<dbReference type="Gene3D" id="3.40.630.10">
    <property type="entry name" value="Zn peptidases"/>
    <property type="match status" value="1"/>
</dbReference>
<protein>
    <recommendedName>
        <fullName evidence="4">Peptidase M14 domain-containing protein</fullName>
    </recommendedName>
</protein>
<evidence type="ECO:0000313" key="5">
    <source>
        <dbReference type="EMBL" id="CAD7080707.1"/>
    </source>
</evidence>
<dbReference type="GO" id="GO:0005615">
    <property type="term" value="C:extracellular space"/>
    <property type="evidence" value="ECO:0007669"/>
    <property type="project" value="TreeGrafter"/>
</dbReference>
<dbReference type="EMBL" id="LR899010">
    <property type="protein sequence ID" value="CAD7080707.1"/>
    <property type="molecule type" value="Genomic_DNA"/>
</dbReference>
<feature type="domain" description="Peptidase M14" evidence="4">
    <location>
        <begin position="1"/>
        <end position="183"/>
    </location>
</feature>
<dbReference type="GO" id="GO:0006508">
    <property type="term" value="P:proteolysis"/>
    <property type="evidence" value="ECO:0007669"/>
    <property type="project" value="InterPro"/>
</dbReference>
<dbReference type="GO" id="GO:0004181">
    <property type="term" value="F:metallocarboxypeptidase activity"/>
    <property type="evidence" value="ECO:0007669"/>
    <property type="project" value="InterPro"/>
</dbReference>
<reference evidence="5 6" key="1">
    <citation type="submission" date="2020-11" db="EMBL/GenBank/DDBJ databases">
        <authorList>
            <person name="Wallbank WR R."/>
            <person name="Pardo Diaz C."/>
            <person name="Kozak K."/>
            <person name="Martin S."/>
            <person name="Jiggins C."/>
            <person name="Moest M."/>
            <person name="Warren A I."/>
            <person name="Generalovic N T."/>
            <person name="Byers J.R.P. K."/>
            <person name="Montejo-Kovacevich G."/>
            <person name="Yen C E."/>
        </authorList>
    </citation>
    <scope>NUCLEOTIDE SEQUENCE [LARGE SCALE GENOMIC DNA]</scope>
</reference>
<dbReference type="Pfam" id="PF00246">
    <property type="entry name" value="Peptidase_M14"/>
    <property type="match status" value="1"/>
</dbReference>
<evidence type="ECO:0000256" key="1">
    <source>
        <dbReference type="ARBA" id="ARBA00001947"/>
    </source>
</evidence>
<gene>
    <name evidence="5" type="ORF">HERILL_LOCUS3848</name>
</gene>
<dbReference type="PANTHER" id="PTHR11705:SF154">
    <property type="entry name" value="PEPTIDASE M14 CARBOXYPEPTIDASE A DOMAIN-CONTAINING PROTEIN"/>
    <property type="match status" value="1"/>
</dbReference>
<dbReference type="InterPro" id="IPR000834">
    <property type="entry name" value="Peptidase_M14"/>
</dbReference>